<proteinExistence type="predicted"/>
<evidence type="ECO:0000313" key="1">
    <source>
        <dbReference type="EMBL" id="KAK7068676.1"/>
    </source>
</evidence>
<feature type="non-terminal residue" evidence="1">
    <location>
        <position position="1"/>
    </location>
</feature>
<evidence type="ECO:0000313" key="2">
    <source>
        <dbReference type="Proteomes" id="UP001381693"/>
    </source>
</evidence>
<dbReference type="EMBL" id="JAXCGZ010017155">
    <property type="protein sequence ID" value="KAK7068676.1"/>
    <property type="molecule type" value="Genomic_DNA"/>
</dbReference>
<name>A0AAN8ZU54_HALRR</name>
<feature type="non-terminal residue" evidence="1">
    <location>
        <position position="79"/>
    </location>
</feature>
<gene>
    <name evidence="1" type="ORF">SK128_027027</name>
</gene>
<reference evidence="1 2" key="1">
    <citation type="submission" date="2023-11" db="EMBL/GenBank/DDBJ databases">
        <title>Halocaridina rubra genome assembly.</title>
        <authorList>
            <person name="Smith C."/>
        </authorList>
    </citation>
    <scope>NUCLEOTIDE SEQUENCE [LARGE SCALE GENOMIC DNA]</scope>
    <source>
        <strain evidence="1">EP-1</strain>
        <tissue evidence="1">Whole</tissue>
    </source>
</reference>
<dbReference type="AlphaFoldDB" id="A0AAN8ZU54"/>
<accession>A0AAN8ZU54</accession>
<sequence length="79" mass="8495">LSPCGLVGTKENLFATVNTQHQGSTSLHRGGRVTKLVNQTFGSPDLCWDSQTLGDPVCHWNRQQLGAMACQDACADHLA</sequence>
<comment type="caution">
    <text evidence="1">The sequence shown here is derived from an EMBL/GenBank/DDBJ whole genome shotgun (WGS) entry which is preliminary data.</text>
</comment>
<protein>
    <submittedName>
        <fullName evidence="1">Uncharacterized protein</fullName>
    </submittedName>
</protein>
<dbReference type="Proteomes" id="UP001381693">
    <property type="component" value="Unassembled WGS sequence"/>
</dbReference>
<organism evidence="1 2">
    <name type="scientific">Halocaridina rubra</name>
    <name type="common">Hawaiian red shrimp</name>
    <dbReference type="NCBI Taxonomy" id="373956"/>
    <lineage>
        <taxon>Eukaryota</taxon>
        <taxon>Metazoa</taxon>
        <taxon>Ecdysozoa</taxon>
        <taxon>Arthropoda</taxon>
        <taxon>Crustacea</taxon>
        <taxon>Multicrustacea</taxon>
        <taxon>Malacostraca</taxon>
        <taxon>Eumalacostraca</taxon>
        <taxon>Eucarida</taxon>
        <taxon>Decapoda</taxon>
        <taxon>Pleocyemata</taxon>
        <taxon>Caridea</taxon>
        <taxon>Atyoidea</taxon>
        <taxon>Atyidae</taxon>
        <taxon>Halocaridina</taxon>
    </lineage>
</organism>
<keyword evidence="2" id="KW-1185">Reference proteome</keyword>